<gene>
    <name evidence="1" type="ORF">BWD14_15580</name>
</gene>
<sequence>MNIIECPSFLTFFLQSRKYDQIGKNFLFFETPENVNSASSPIEWSVNPYQNSICTIRLYQISQK</sequence>
<proteinExistence type="predicted"/>
<comment type="caution">
    <text evidence="1">The sequence shown here is derived from an EMBL/GenBank/DDBJ whole genome shotgun (WGS) entry which is preliminary data.</text>
</comment>
<dbReference type="EMBL" id="MTSU01000017">
    <property type="protein sequence ID" value="ONF91735.1"/>
    <property type="molecule type" value="Genomic_DNA"/>
</dbReference>
<evidence type="ECO:0000313" key="2">
    <source>
        <dbReference type="Proteomes" id="UP000189337"/>
    </source>
</evidence>
<accession>A0AB73N022</accession>
<dbReference type="Proteomes" id="UP000189337">
    <property type="component" value="Unassembled WGS sequence"/>
</dbReference>
<dbReference type="AlphaFoldDB" id="A0AB73N022"/>
<reference evidence="1 2" key="1">
    <citation type="submission" date="2017-01" db="EMBL/GenBank/DDBJ databases">
        <title>Comparative genomic analysis of Brazilian Leptospira santarosai.</title>
        <authorList>
            <person name="Moreno L.Z."/>
            <person name="Miraglia F."/>
            <person name="Kremer F.S."/>
            <person name="Eslabao M.R."/>
            <person name="Lilenbaum W."/>
            <person name="Dellagostin O.A."/>
            <person name="Moreno A.M."/>
        </authorList>
    </citation>
    <scope>NUCLEOTIDE SEQUENCE [LARGE SCALE GENOMIC DNA]</scope>
    <source>
        <strain evidence="1 2">M52/8-19</strain>
    </source>
</reference>
<name>A0AB73N022_9LEPT</name>
<protein>
    <submittedName>
        <fullName evidence="1">Uncharacterized protein</fullName>
    </submittedName>
</protein>
<evidence type="ECO:0000313" key="1">
    <source>
        <dbReference type="EMBL" id="ONF91735.1"/>
    </source>
</evidence>
<organism evidence="1 2">
    <name type="scientific">Leptospira santarosai</name>
    <dbReference type="NCBI Taxonomy" id="28183"/>
    <lineage>
        <taxon>Bacteria</taxon>
        <taxon>Pseudomonadati</taxon>
        <taxon>Spirochaetota</taxon>
        <taxon>Spirochaetia</taxon>
        <taxon>Leptospirales</taxon>
        <taxon>Leptospiraceae</taxon>
        <taxon>Leptospira</taxon>
    </lineage>
</organism>